<keyword evidence="1" id="KW-0472">Membrane</keyword>
<reference evidence="2 3" key="1">
    <citation type="submission" date="2019-03" db="EMBL/GenBank/DDBJ databases">
        <title>Genomic Encyclopedia of Type Strains, Phase IV (KMG-V): Genome sequencing to study the core and pangenomes of soil and plant-associated prokaryotes.</title>
        <authorList>
            <person name="Whitman W."/>
        </authorList>
    </citation>
    <scope>NUCLEOTIDE SEQUENCE [LARGE SCALE GENOMIC DNA]</scope>
    <source>
        <strain evidence="2 3">Hc14</strain>
    </source>
</reference>
<feature type="transmembrane region" description="Helical" evidence="1">
    <location>
        <begin position="341"/>
        <end position="364"/>
    </location>
</feature>
<evidence type="ECO:0000256" key="1">
    <source>
        <dbReference type="SAM" id="Phobius"/>
    </source>
</evidence>
<evidence type="ECO:0000313" key="3">
    <source>
        <dbReference type="Proteomes" id="UP000294576"/>
    </source>
</evidence>
<dbReference type="AlphaFoldDB" id="A0A4R3PTT0"/>
<feature type="transmembrane region" description="Helical" evidence="1">
    <location>
        <begin position="63"/>
        <end position="79"/>
    </location>
</feature>
<gene>
    <name evidence="2" type="ORF">EV132_12740</name>
</gene>
<comment type="caution">
    <text evidence="2">The sequence shown here is derived from an EMBL/GenBank/DDBJ whole genome shotgun (WGS) entry which is preliminary data.</text>
</comment>
<feature type="transmembrane region" description="Helical" evidence="1">
    <location>
        <begin position="126"/>
        <end position="152"/>
    </location>
</feature>
<dbReference type="RefSeq" id="WP_132568439.1">
    <property type="nucleotide sequence ID" value="NZ_SMBH01000027.1"/>
</dbReference>
<dbReference type="EMBL" id="SMBH01000027">
    <property type="protein sequence ID" value="TCU08390.1"/>
    <property type="molecule type" value="Genomic_DNA"/>
</dbReference>
<feature type="transmembrane region" description="Helical" evidence="1">
    <location>
        <begin position="250"/>
        <end position="277"/>
    </location>
</feature>
<accession>A0A4R3PTT0</accession>
<feature type="transmembrane region" description="Helical" evidence="1">
    <location>
        <begin position="31"/>
        <end position="51"/>
    </location>
</feature>
<evidence type="ECO:0000313" key="2">
    <source>
        <dbReference type="EMBL" id="TCU08390.1"/>
    </source>
</evidence>
<feature type="transmembrane region" description="Helical" evidence="1">
    <location>
        <begin position="212"/>
        <end position="238"/>
    </location>
</feature>
<name>A0A4R3PTT0_RHISU</name>
<keyword evidence="1" id="KW-1133">Transmembrane helix</keyword>
<protein>
    <submittedName>
        <fullName evidence="2">Uncharacterized protein</fullName>
    </submittedName>
</protein>
<dbReference type="Proteomes" id="UP000294576">
    <property type="component" value="Unassembled WGS sequence"/>
</dbReference>
<organism evidence="2 3">
    <name type="scientific">Rhizobium sullae</name>
    <name type="common">Rhizobium hedysari</name>
    <dbReference type="NCBI Taxonomy" id="50338"/>
    <lineage>
        <taxon>Bacteria</taxon>
        <taxon>Pseudomonadati</taxon>
        <taxon>Pseudomonadota</taxon>
        <taxon>Alphaproteobacteria</taxon>
        <taxon>Hyphomicrobiales</taxon>
        <taxon>Rhizobiaceae</taxon>
        <taxon>Rhizobium/Agrobacterium group</taxon>
        <taxon>Rhizobium</taxon>
    </lineage>
</organism>
<proteinExistence type="predicted"/>
<sequence>MAGADVDRLRIMHGGPFYDLMDRLGVGKRRWRAFVLALLCWTVPVLLLATRGGYGVVLFLRDWGAWAKFLIAPVLLTLAEKPIGFALDECLSFLFRVPLVASQSMPHAREALREARGRTTARAPEIVCAALAVMATAFNAATFLGGGGPAWAVFEGGVSVTGLWCLVVGNTLYWFLLTRLIWKHVVWWRLLSAFGRCRLRLVATHPDGHAGLGFLGFYPAGYGLFTLAVSSVFAAGVGHVMQRETVTPGLFTAVCVAWLAVVAIYYIVPLIGVALLVSRLKRKAVLLSLTKATAFERWSERTTLGGNVFADEAEPEVAEFHDVKPVYLASMKTSALLINKGNVLPVLLPALLPMLVVGASYLSYSQLGPIVKRLLLL</sequence>
<keyword evidence="1" id="KW-0812">Transmembrane</keyword>